<dbReference type="EMBL" id="AP019782">
    <property type="protein sequence ID" value="BBL69629.1"/>
    <property type="molecule type" value="Genomic_DNA"/>
</dbReference>
<sequence length="309" mass="35064">MTYPLMSVAIPAYNHSAFIEACLASVCAQTYPELELVLIDDGSRDDTFAKAEAFLARHPDRFRRVVLKRQENQGVSATSNACIEACQGEWVHLLGSDDILYPDKAMTIHQAIASWNCPELALVHADVDYVDETGRTVTRKRQPARPAPGPDFHAYRWLFAGKHYVFNPTITLRRDAILAVGGFDKTLPLEDLDCWLRLSTRYAVARVPEVLAGYRKHPGNASRKRLKMLGAQFQTYAKFLSRHPGLIEAGDLRRHFRQNLRRVWRRMKTHRPALLPKVAWDALCSWGRTPAAQDYAYYAEKLKEGQGGQ</sequence>
<dbReference type="Pfam" id="PF00535">
    <property type="entry name" value="Glycos_transf_2"/>
    <property type="match status" value="1"/>
</dbReference>
<dbReference type="AlphaFoldDB" id="A0A8D5AID5"/>
<dbReference type="InterPro" id="IPR029044">
    <property type="entry name" value="Nucleotide-diphossugar_trans"/>
</dbReference>
<dbReference type="PANTHER" id="PTHR43685">
    <property type="entry name" value="GLYCOSYLTRANSFERASE"/>
    <property type="match status" value="1"/>
</dbReference>
<dbReference type="InterPro" id="IPR001173">
    <property type="entry name" value="Glyco_trans_2-like"/>
</dbReference>
<proteinExistence type="predicted"/>
<dbReference type="SUPFAM" id="SSF53448">
    <property type="entry name" value="Nucleotide-diphospho-sugar transferases"/>
    <property type="match status" value="1"/>
</dbReference>
<dbReference type="KEGG" id="moz:MoryE10_02350"/>
<dbReference type="PANTHER" id="PTHR43685:SF11">
    <property type="entry name" value="GLYCOSYLTRANSFERASE TAGX-RELATED"/>
    <property type="match status" value="1"/>
</dbReference>
<dbReference type="Gene3D" id="3.90.550.10">
    <property type="entry name" value="Spore Coat Polysaccharide Biosynthesis Protein SpsA, Chain A"/>
    <property type="match status" value="1"/>
</dbReference>
<feature type="domain" description="Glycosyltransferase 2-like" evidence="1">
    <location>
        <begin position="7"/>
        <end position="177"/>
    </location>
</feature>
<dbReference type="Proteomes" id="UP000824988">
    <property type="component" value="Chromosome"/>
</dbReference>
<gene>
    <name evidence="2" type="primary">wapR</name>
    <name evidence="2" type="ORF">MoryE10_02350</name>
</gene>
<evidence type="ECO:0000313" key="3">
    <source>
        <dbReference type="Proteomes" id="UP000824988"/>
    </source>
</evidence>
<protein>
    <submittedName>
        <fullName evidence="2">Alpha-1,3-rhamnosyltransferase WapR</fullName>
    </submittedName>
</protein>
<reference evidence="2" key="1">
    <citation type="submission" date="2019-06" db="EMBL/GenBank/DDBJ databases">
        <title>Complete genome sequence of Methylogaea oryzae strain JCM16910.</title>
        <authorList>
            <person name="Asakawa S."/>
        </authorList>
    </citation>
    <scope>NUCLEOTIDE SEQUENCE</scope>
    <source>
        <strain evidence="2">E10</strain>
    </source>
</reference>
<name>A0A8D5AID5_9GAMM</name>
<accession>A0A8D5AID5</accession>
<dbReference type="RefSeq" id="WP_082411691.1">
    <property type="nucleotide sequence ID" value="NZ_AP019782.1"/>
</dbReference>
<dbReference type="InterPro" id="IPR050834">
    <property type="entry name" value="Glycosyltransf_2"/>
</dbReference>
<evidence type="ECO:0000259" key="1">
    <source>
        <dbReference type="Pfam" id="PF00535"/>
    </source>
</evidence>
<evidence type="ECO:0000313" key="2">
    <source>
        <dbReference type="EMBL" id="BBL69629.1"/>
    </source>
</evidence>
<organism evidence="2 3">
    <name type="scientific">Methylogaea oryzae</name>
    <dbReference type="NCBI Taxonomy" id="1295382"/>
    <lineage>
        <taxon>Bacteria</taxon>
        <taxon>Pseudomonadati</taxon>
        <taxon>Pseudomonadota</taxon>
        <taxon>Gammaproteobacteria</taxon>
        <taxon>Methylococcales</taxon>
        <taxon>Methylococcaceae</taxon>
        <taxon>Methylogaea</taxon>
    </lineage>
</organism>
<keyword evidence="3" id="KW-1185">Reference proteome</keyword>